<accession>A0AAD5FQE5</accession>
<keyword evidence="2" id="KW-1185">Reference proteome</keyword>
<evidence type="ECO:0000313" key="1">
    <source>
        <dbReference type="EMBL" id="KAI5624329.1"/>
    </source>
</evidence>
<gene>
    <name evidence="1" type="ORF">C0J50_16136</name>
</gene>
<sequence>MTVKFRTGPVYPPEKLQVFIELEEQKKEEKENRERERVRKRERFHKVLKAIGHRTGFSLQDSEARVAFGTPRTTRYSGAVCQTYVTSNVSVADLCTFALCSYLLSVMKSQTWEHTQSEQHQLHH</sequence>
<protein>
    <submittedName>
        <fullName evidence="1">Uncharacterized protein</fullName>
    </submittedName>
</protein>
<proteinExistence type="predicted"/>
<dbReference type="EMBL" id="MU551585">
    <property type="protein sequence ID" value="KAI5624329.1"/>
    <property type="molecule type" value="Genomic_DNA"/>
</dbReference>
<comment type="caution">
    <text evidence="1">The sequence shown here is derived from an EMBL/GenBank/DDBJ whole genome shotgun (WGS) entry which is preliminary data.</text>
</comment>
<dbReference type="AlphaFoldDB" id="A0AAD5FQE5"/>
<organism evidence="1 2">
    <name type="scientific">Silurus asotus</name>
    <name type="common">Amur catfish</name>
    <name type="synonym">Parasilurus asotus</name>
    <dbReference type="NCBI Taxonomy" id="30991"/>
    <lineage>
        <taxon>Eukaryota</taxon>
        <taxon>Metazoa</taxon>
        <taxon>Chordata</taxon>
        <taxon>Craniata</taxon>
        <taxon>Vertebrata</taxon>
        <taxon>Euteleostomi</taxon>
        <taxon>Actinopterygii</taxon>
        <taxon>Neopterygii</taxon>
        <taxon>Teleostei</taxon>
        <taxon>Ostariophysi</taxon>
        <taxon>Siluriformes</taxon>
        <taxon>Siluridae</taxon>
        <taxon>Silurus</taxon>
    </lineage>
</organism>
<reference evidence="1" key="1">
    <citation type="submission" date="2018-07" db="EMBL/GenBank/DDBJ databases">
        <title>Comparative genomics of catfishes provides insights into carnivory and benthic adaptation.</title>
        <authorList>
            <person name="Zhang Y."/>
            <person name="Wang D."/>
            <person name="Peng Z."/>
            <person name="Zheng S."/>
            <person name="Shao F."/>
            <person name="Tao W."/>
        </authorList>
    </citation>
    <scope>NUCLEOTIDE SEQUENCE</scope>
    <source>
        <strain evidence="1">Chongqing</strain>
    </source>
</reference>
<name>A0AAD5FQE5_SILAS</name>
<evidence type="ECO:0000313" key="2">
    <source>
        <dbReference type="Proteomes" id="UP001205998"/>
    </source>
</evidence>
<dbReference type="Proteomes" id="UP001205998">
    <property type="component" value="Unassembled WGS sequence"/>
</dbReference>